<keyword evidence="2" id="KW-1185">Reference proteome</keyword>
<organism evidence="1 2">
    <name type="scientific">Microthlaspi erraticum</name>
    <dbReference type="NCBI Taxonomy" id="1685480"/>
    <lineage>
        <taxon>Eukaryota</taxon>
        <taxon>Viridiplantae</taxon>
        <taxon>Streptophyta</taxon>
        <taxon>Embryophyta</taxon>
        <taxon>Tracheophyta</taxon>
        <taxon>Spermatophyta</taxon>
        <taxon>Magnoliopsida</taxon>
        <taxon>eudicotyledons</taxon>
        <taxon>Gunneridae</taxon>
        <taxon>Pentapetalae</taxon>
        <taxon>rosids</taxon>
        <taxon>malvids</taxon>
        <taxon>Brassicales</taxon>
        <taxon>Brassicaceae</taxon>
        <taxon>Coluteocarpeae</taxon>
        <taxon>Microthlaspi</taxon>
    </lineage>
</organism>
<accession>A0A6D2K3A8</accession>
<reference evidence="1" key="1">
    <citation type="submission" date="2020-01" db="EMBL/GenBank/DDBJ databases">
        <authorList>
            <person name="Mishra B."/>
        </authorList>
    </citation>
    <scope>NUCLEOTIDE SEQUENCE [LARGE SCALE GENOMIC DNA]</scope>
</reference>
<comment type="caution">
    <text evidence="1">The sequence shown here is derived from an EMBL/GenBank/DDBJ whole genome shotgun (WGS) entry which is preliminary data.</text>
</comment>
<dbReference type="EMBL" id="CACVBM020001353">
    <property type="protein sequence ID" value="CAA7046735.1"/>
    <property type="molecule type" value="Genomic_DNA"/>
</dbReference>
<evidence type="ECO:0000313" key="1">
    <source>
        <dbReference type="EMBL" id="CAA7046735.1"/>
    </source>
</evidence>
<sequence>MKRGLTLAEKRWADGRWISSRPCGLVGQVREWTRNLAEADRLLPGSTVTVGPSRYVIPAERGPFLLCLCVPRGRFCRAIERPAQHKPFLSGSTALSRVRYCCSPRQRRQKLDAESGFTKLLDLCKCTDRGSMGIEHKDWLLSTL</sequence>
<dbReference type="Proteomes" id="UP000467841">
    <property type="component" value="Unassembled WGS sequence"/>
</dbReference>
<gene>
    <name evidence="1" type="ORF">MERR_LOCUS33970</name>
</gene>
<dbReference type="AlphaFoldDB" id="A0A6D2K3A8"/>
<evidence type="ECO:0000313" key="2">
    <source>
        <dbReference type="Proteomes" id="UP000467841"/>
    </source>
</evidence>
<proteinExistence type="predicted"/>
<protein>
    <submittedName>
        <fullName evidence="1">Uncharacterized protein</fullName>
    </submittedName>
</protein>
<name>A0A6D2K3A8_9BRAS</name>